<evidence type="ECO:0000313" key="7">
    <source>
        <dbReference type="Proteomes" id="UP000024842"/>
    </source>
</evidence>
<comment type="caution">
    <text evidence="6">The sequence shown here is derived from an EMBL/GenBank/DDBJ whole genome shotgun (WGS) entry which is preliminary data.</text>
</comment>
<dbReference type="Proteomes" id="UP000024842">
    <property type="component" value="Unassembled WGS sequence"/>
</dbReference>
<dbReference type="RefSeq" id="WP_035545767.1">
    <property type="nucleotide sequence ID" value="NZ_BAUP01000150.1"/>
</dbReference>
<dbReference type="EMBL" id="BAUP01000150">
    <property type="protein sequence ID" value="GAJ46855.1"/>
    <property type="molecule type" value="Genomic_DNA"/>
</dbReference>
<accession>A0A023E093</accession>
<dbReference type="GO" id="GO:0009279">
    <property type="term" value="C:cell outer membrane"/>
    <property type="evidence" value="ECO:0007669"/>
    <property type="project" value="UniProtKB-SubCell"/>
</dbReference>
<gene>
    <name evidence="6" type="ORF">HE1_01197</name>
</gene>
<keyword evidence="4" id="KW-0564">Palmitate</keyword>
<proteinExistence type="predicted"/>
<keyword evidence="5" id="KW-0449">Lipoprotein</keyword>
<dbReference type="PANTHER" id="PTHR35603:SF1">
    <property type="entry name" value="OUTER MEMBRANE LIPOPROTEIN SLYB"/>
    <property type="match status" value="1"/>
</dbReference>
<dbReference type="PANTHER" id="PTHR35603">
    <property type="match status" value="1"/>
</dbReference>
<evidence type="ECO:0000256" key="4">
    <source>
        <dbReference type="ARBA" id="ARBA00023139"/>
    </source>
</evidence>
<organism evidence="6 7">
    <name type="scientific">Holospora elegans E1</name>
    <dbReference type="NCBI Taxonomy" id="1427503"/>
    <lineage>
        <taxon>Bacteria</taxon>
        <taxon>Pseudomonadati</taxon>
        <taxon>Pseudomonadota</taxon>
        <taxon>Alphaproteobacteria</taxon>
        <taxon>Holosporales</taxon>
        <taxon>Holosporaceae</taxon>
        <taxon>Holospora</taxon>
    </lineage>
</organism>
<evidence type="ECO:0000256" key="2">
    <source>
        <dbReference type="ARBA" id="ARBA00022729"/>
    </source>
</evidence>
<evidence type="ECO:0000256" key="3">
    <source>
        <dbReference type="ARBA" id="ARBA00023136"/>
    </source>
</evidence>
<name>A0A023E093_9PROT</name>
<dbReference type="PROSITE" id="PS51257">
    <property type="entry name" value="PROKAR_LIPOPROTEIN"/>
    <property type="match status" value="1"/>
</dbReference>
<keyword evidence="7" id="KW-1185">Reference proteome</keyword>
<protein>
    <submittedName>
        <fullName evidence="6">Surface antigen</fullName>
    </submittedName>
</protein>
<dbReference type="InterPro" id="IPR051407">
    <property type="entry name" value="Bact_OM_lipoprot/Surf_antigen"/>
</dbReference>
<evidence type="ECO:0000256" key="1">
    <source>
        <dbReference type="ARBA" id="ARBA00004459"/>
    </source>
</evidence>
<keyword evidence="2" id="KW-0732">Signal</keyword>
<sequence>MRFFNFLLISLLLSGCAPRIGSRDYALSGVGETCTTLPGKIIAKRTVNVSGSSTTEDDNKPGVGALVGALAGGLGGSAIGQGTGSLFAAAGGALAGGAIGHYAARALTDQDGVEYQIQLDTGAFLTVVQGPSPALCVGQKVFVVQSQKDRSRVIPR</sequence>
<evidence type="ECO:0000256" key="5">
    <source>
        <dbReference type="ARBA" id="ARBA00023288"/>
    </source>
</evidence>
<reference evidence="6 7" key="1">
    <citation type="journal article" date="2014" name="FEMS Microbiol. Lett.">
        <title>Draft genome sequences of three Holospora species (Holospora obtusa, Holospora undulata, and Holospora elegans), endonuclear symbiotic bacteria of the ciliate Paramecium caudatum.</title>
        <authorList>
            <person name="Dohra H."/>
            <person name="Tanaka K."/>
            <person name="Suzuki T."/>
            <person name="Fujishima M."/>
            <person name="Suzuki H."/>
        </authorList>
    </citation>
    <scope>NUCLEOTIDE SEQUENCE [LARGE SCALE GENOMIC DNA]</scope>
    <source>
        <strain evidence="6 7">E1</strain>
    </source>
</reference>
<keyword evidence="3" id="KW-0472">Membrane</keyword>
<comment type="subcellular location">
    <subcellularLocation>
        <location evidence="1">Cell outer membrane</location>
        <topology evidence="1">Lipid-anchor</topology>
    </subcellularLocation>
</comment>
<dbReference type="AlphaFoldDB" id="A0A023E093"/>
<evidence type="ECO:0000313" key="6">
    <source>
        <dbReference type="EMBL" id="GAJ46855.1"/>
    </source>
</evidence>